<accession>A0A8S1A2U9</accession>
<gene>
    <name evidence="1" type="ORF">APLA_LOCUS7521</name>
</gene>
<sequence length="109" mass="11387">TPSPSSVVPPRISAKAKADICTHGPIKVQTAKSSESTKDLSIQATSSATLSFNDSPGIRDVPRADAIGLKSPNASLSDLTSVCDTPRKGCEKICFNAAFLLAIRIQICT</sequence>
<feature type="non-terminal residue" evidence="1">
    <location>
        <position position="1"/>
    </location>
</feature>
<proteinExistence type="predicted"/>
<dbReference type="Proteomes" id="UP000494106">
    <property type="component" value="Unassembled WGS sequence"/>
</dbReference>
<comment type="caution">
    <text evidence="1">The sequence shown here is derived from an EMBL/GenBank/DDBJ whole genome shotgun (WGS) entry which is preliminary data.</text>
</comment>
<name>A0A8S1A2U9_ARCPL</name>
<keyword evidence="2" id="KW-1185">Reference proteome</keyword>
<dbReference type="OrthoDB" id="10586343at2759"/>
<reference evidence="1 2" key="1">
    <citation type="submission" date="2020-04" db="EMBL/GenBank/DDBJ databases">
        <authorList>
            <person name="Wallbank WR R."/>
            <person name="Pardo Diaz C."/>
            <person name="Kozak K."/>
            <person name="Martin S."/>
            <person name="Jiggins C."/>
            <person name="Moest M."/>
            <person name="Warren A I."/>
            <person name="Byers J.R.P. K."/>
            <person name="Montejo-Kovacevich G."/>
            <person name="Yen C E."/>
        </authorList>
    </citation>
    <scope>NUCLEOTIDE SEQUENCE [LARGE SCALE GENOMIC DNA]</scope>
</reference>
<evidence type="ECO:0000313" key="2">
    <source>
        <dbReference type="Proteomes" id="UP000494106"/>
    </source>
</evidence>
<protein>
    <submittedName>
        <fullName evidence="1">Uncharacterized protein</fullName>
    </submittedName>
</protein>
<dbReference type="AlphaFoldDB" id="A0A8S1A2U9"/>
<evidence type="ECO:0000313" key="1">
    <source>
        <dbReference type="EMBL" id="CAB3238722.1"/>
    </source>
</evidence>
<organism evidence="1 2">
    <name type="scientific">Arctia plantaginis</name>
    <name type="common">Wood tiger moth</name>
    <name type="synonym">Phalaena plantaginis</name>
    <dbReference type="NCBI Taxonomy" id="874455"/>
    <lineage>
        <taxon>Eukaryota</taxon>
        <taxon>Metazoa</taxon>
        <taxon>Ecdysozoa</taxon>
        <taxon>Arthropoda</taxon>
        <taxon>Hexapoda</taxon>
        <taxon>Insecta</taxon>
        <taxon>Pterygota</taxon>
        <taxon>Neoptera</taxon>
        <taxon>Endopterygota</taxon>
        <taxon>Lepidoptera</taxon>
        <taxon>Glossata</taxon>
        <taxon>Ditrysia</taxon>
        <taxon>Noctuoidea</taxon>
        <taxon>Erebidae</taxon>
        <taxon>Arctiinae</taxon>
        <taxon>Arctia</taxon>
    </lineage>
</organism>
<dbReference type="EMBL" id="CADEBC010000500">
    <property type="protein sequence ID" value="CAB3238722.1"/>
    <property type="molecule type" value="Genomic_DNA"/>
</dbReference>